<proteinExistence type="inferred from homology"/>
<dbReference type="PROSITE" id="PS00211">
    <property type="entry name" value="ABC_TRANSPORTER_1"/>
    <property type="match status" value="1"/>
</dbReference>
<evidence type="ECO:0000256" key="3">
    <source>
        <dbReference type="ARBA" id="ARBA00022741"/>
    </source>
</evidence>
<dbReference type="GO" id="GO:0005524">
    <property type="term" value="F:ATP binding"/>
    <property type="evidence" value="ECO:0007669"/>
    <property type="project" value="UniProtKB-KW"/>
</dbReference>
<dbReference type="AlphaFoldDB" id="A0A369LEG2"/>
<dbReference type="SMART" id="SM00382">
    <property type="entry name" value="AAA"/>
    <property type="match status" value="2"/>
</dbReference>
<evidence type="ECO:0000256" key="2">
    <source>
        <dbReference type="ARBA" id="ARBA00022448"/>
    </source>
</evidence>
<dbReference type="InterPro" id="IPR003593">
    <property type="entry name" value="AAA+_ATPase"/>
</dbReference>
<dbReference type="PANTHER" id="PTHR43553">
    <property type="entry name" value="HEAVY METAL TRANSPORTER"/>
    <property type="match status" value="1"/>
</dbReference>
<evidence type="ECO:0000313" key="6">
    <source>
        <dbReference type="EMBL" id="RDB57037.1"/>
    </source>
</evidence>
<dbReference type="Pfam" id="PF00005">
    <property type="entry name" value="ABC_tran"/>
    <property type="match status" value="2"/>
</dbReference>
<dbReference type="PROSITE" id="PS50893">
    <property type="entry name" value="ABC_TRANSPORTER_2"/>
    <property type="match status" value="2"/>
</dbReference>
<gene>
    <name evidence="6" type="ORF">C1881_08025</name>
</gene>
<keyword evidence="2" id="KW-0813">Transport</keyword>
<dbReference type="InterPro" id="IPR050095">
    <property type="entry name" value="ECF_ABC_transporter_ATP-bd"/>
</dbReference>
<dbReference type="GO" id="GO:0042626">
    <property type="term" value="F:ATPase-coupled transmembrane transporter activity"/>
    <property type="evidence" value="ECO:0007669"/>
    <property type="project" value="TreeGrafter"/>
</dbReference>
<protein>
    <submittedName>
        <fullName evidence="6">ABC transporter</fullName>
    </submittedName>
</protein>
<feature type="domain" description="ABC transporter" evidence="5">
    <location>
        <begin position="16"/>
        <end position="266"/>
    </location>
</feature>
<dbReference type="InterPro" id="IPR027417">
    <property type="entry name" value="P-loop_NTPase"/>
</dbReference>
<evidence type="ECO:0000313" key="7">
    <source>
        <dbReference type="Proteomes" id="UP000253975"/>
    </source>
</evidence>
<dbReference type="GO" id="GO:0016887">
    <property type="term" value="F:ATP hydrolysis activity"/>
    <property type="evidence" value="ECO:0007669"/>
    <property type="project" value="InterPro"/>
</dbReference>
<dbReference type="InterPro" id="IPR017871">
    <property type="entry name" value="ABC_transporter-like_CS"/>
</dbReference>
<evidence type="ECO:0000256" key="4">
    <source>
        <dbReference type="ARBA" id="ARBA00022840"/>
    </source>
</evidence>
<organism evidence="6 7">
    <name type="scientific">Slackia isoflavoniconvertens</name>
    <dbReference type="NCBI Taxonomy" id="572010"/>
    <lineage>
        <taxon>Bacteria</taxon>
        <taxon>Bacillati</taxon>
        <taxon>Actinomycetota</taxon>
        <taxon>Coriobacteriia</taxon>
        <taxon>Eggerthellales</taxon>
        <taxon>Eggerthellaceae</taxon>
        <taxon>Slackia</taxon>
    </lineage>
</organism>
<evidence type="ECO:0000256" key="1">
    <source>
        <dbReference type="ARBA" id="ARBA00005417"/>
    </source>
</evidence>
<feature type="domain" description="ABC transporter" evidence="5">
    <location>
        <begin position="272"/>
        <end position="491"/>
    </location>
</feature>
<dbReference type="Proteomes" id="UP000253975">
    <property type="component" value="Unassembled WGS sequence"/>
</dbReference>
<dbReference type="InterPro" id="IPR015856">
    <property type="entry name" value="ABC_transpr_CbiO/EcfA_su"/>
</dbReference>
<sequence>MEVVRMTNEHNTAPAVETRGLAFAYPAGSGEPAFEISWPDLRIDQGAFYVVVGSTGSGKTTLLRSLKPELVPAGAYRGWARVLGRVASGEGVRGEQTFTALESAQSIGFVMQDPAAQIVCDTVWHELAFGLENVGMPQNEMRRRVAEVAHFFGIEPWVRKKTEDLSGGQKQIVNLASVLALRPRVLLLDEPTAQLDPNAVKQFLFLLGRVNRELGITVVVATHSPEDVEAYATQRIDLDASGAPAPRELAEAALAPRWEARAAACAHADAAIRVRDAHFRFDRREPWVLRGIDLNIARGCVHALVGGNGCGKTTLLRCLAGVLRPQRGHIDNALRHSQALLPQDPKALFVCDSVREELMEWSTRCGYGQCEAAAMARRFGLESLGARHPYDLSGGQQQKLALAKLLLANPEVLFLDEPTKGLDPASCADFSRTVRELADGGKTIVFVTHDLDFALVTADFVSMPFDGEIACTEPVQAFFANNIVYRPNAASRLFGEIATEGGRA</sequence>
<keyword evidence="4" id="KW-0067">ATP-binding</keyword>
<keyword evidence="3" id="KW-0547">Nucleotide-binding</keyword>
<dbReference type="InterPro" id="IPR003439">
    <property type="entry name" value="ABC_transporter-like_ATP-bd"/>
</dbReference>
<accession>A0A369LEG2</accession>
<dbReference type="GO" id="GO:0043190">
    <property type="term" value="C:ATP-binding cassette (ABC) transporter complex"/>
    <property type="evidence" value="ECO:0007669"/>
    <property type="project" value="TreeGrafter"/>
</dbReference>
<dbReference type="SUPFAM" id="SSF52540">
    <property type="entry name" value="P-loop containing nucleoside triphosphate hydrolases"/>
    <property type="match status" value="2"/>
</dbReference>
<dbReference type="Gene3D" id="3.40.50.300">
    <property type="entry name" value="P-loop containing nucleotide triphosphate hydrolases"/>
    <property type="match status" value="2"/>
</dbReference>
<name>A0A369LEG2_9ACTN</name>
<evidence type="ECO:0000259" key="5">
    <source>
        <dbReference type="PROSITE" id="PS50893"/>
    </source>
</evidence>
<comment type="caution">
    <text evidence="6">The sequence shown here is derived from an EMBL/GenBank/DDBJ whole genome shotgun (WGS) entry which is preliminary data.</text>
</comment>
<reference evidence="6 7" key="1">
    <citation type="journal article" date="2018" name="Elife">
        <title>Discovery and characterization of a prevalent human gut bacterial enzyme sufficient for the inactivation of a family of plant toxins.</title>
        <authorList>
            <person name="Koppel N."/>
            <person name="Bisanz J.E."/>
            <person name="Pandelia M.E."/>
            <person name="Turnbaugh P.J."/>
            <person name="Balskus E.P."/>
        </authorList>
    </citation>
    <scope>NUCLEOTIDE SEQUENCE [LARGE SCALE GENOMIC DNA]</scope>
    <source>
        <strain evidence="6 7">OB21 GAM31</strain>
    </source>
</reference>
<comment type="similarity">
    <text evidence="1">Belongs to the ABC transporter superfamily.</text>
</comment>
<dbReference type="CDD" id="cd03225">
    <property type="entry name" value="ABC_cobalt_CbiO_domain1"/>
    <property type="match status" value="2"/>
</dbReference>
<dbReference type="EMBL" id="PPTO01000013">
    <property type="protein sequence ID" value="RDB57037.1"/>
    <property type="molecule type" value="Genomic_DNA"/>
</dbReference>